<reference evidence="1" key="2">
    <citation type="journal article" date="2015" name="Data Brief">
        <title>Shoot transcriptome of the giant reed, Arundo donax.</title>
        <authorList>
            <person name="Barrero R.A."/>
            <person name="Guerrero F.D."/>
            <person name="Moolhuijzen P."/>
            <person name="Goolsby J.A."/>
            <person name="Tidwell J."/>
            <person name="Bellgard S.E."/>
            <person name="Bellgard M.I."/>
        </authorList>
    </citation>
    <scope>NUCLEOTIDE SEQUENCE</scope>
    <source>
        <tissue evidence="1">Shoot tissue taken approximately 20 cm above the soil surface</tissue>
    </source>
</reference>
<name>A0A0A9ERP1_ARUDO</name>
<reference evidence="1" key="1">
    <citation type="submission" date="2014-09" db="EMBL/GenBank/DDBJ databases">
        <authorList>
            <person name="Magalhaes I.L.F."/>
            <person name="Oliveira U."/>
            <person name="Santos F.R."/>
            <person name="Vidigal T.H.D.A."/>
            <person name="Brescovit A.D."/>
            <person name="Santos A.J."/>
        </authorList>
    </citation>
    <scope>NUCLEOTIDE SEQUENCE</scope>
    <source>
        <tissue evidence="1">Shoot tissue taken approximately 20 cm above the soil surface</tissue>
    </source>
</reference>
<protein>
    <submittedName>
        <fullName evidence="1">Uncharacterized protein</fullName>
    </submittedName>
</protein>
<accession>A0A0A9ERP1</accession>
<evidence type="ECO:0000313" key="1">
    <source>
        <dbReference type="EMBL" id="JAD98682.1"/>
    </source>
</evidence>
<proteinExistence type="predicted"/>
<dbReference type="AlphaFoldDB" id="A0A0A9ERP1"/>
<sequence length="59" mass="6402">MQTRPFSTYSNCSSDVKSTDSPLLAATITNHGHTATTETTCRFLPSSKGRKTYMSANSL</sequence>
<organism evidence="1">
    <name type="scientific">Arundo donax</name>
    <name type="common">Giant reed</name>
    <name type="synonym">Donax arundinaceus</name>
    <dbReference type="NCBI Taxonomy" id="35708"/>
    <lineage>
        <taxon>Eukaryota</taxon>
        <taxon>Viridiplantae</taxon>
        <taxon>Streptophyta</taxon>
        <taxon>Embryophyta</taxon>
        <taxon>Tracheophyta</taxon>
        <taxon>Spermatophyta</taxon>
        <taxon>Magnoliopsida</taxon>
        <taxon>Liliopsida</taxon>
        <taxon>Poales</taxon>
        <taxon>Poaceae</taxon>
        <taxon>PACMAD clade</taxon>
        <taxon>Arundinoideae</taxon>
        <taxon>Arundineae</taxon>
        <taxon>Arundo</taxon>
    </lineage>
</organism>
<dbReference type="EMBL" id="GBRH01199213">
    <property type="protein sequence ID" value="JAD98682.1"/>
    <property type="molecule type" value="Transcribed_RNA"/>
</dbReference>